<protein>
    <submittedName>
        <fullName evidence="1">Uncharacterized protein</fullName>
    </submittedName>
</protein>
<dbReference type="HOGENOM" id="CLU_2739265_0_0_1"/>
<name>H2XL33_CIOIN</name>
<dbReference type="EMBL" id="EAAA01002052">
    <property type="status" value="NOT_ANNOTATED_CDS"/>
    <property type="molecule type" value="Genomic_DNA"/>
</dbReference>
<reference evidence="1" key="3">
    <citation type="submission" date="2025-08" db="UniProtKB">
        <authorList>
            <consortium name="Ensembl"/>
        </authorList>
    </citation>
    <scope>IDENTIFICATION</scope>
</reference>
<dbReference type="Ensembl" id="ENSCINT00000032842.1">
    <property type="protein sequence ID" value="ENSCINP00000030365.1"/>
    <property type="gene ID" value="ENSCING00000018820.1"/>
</dbReference>
<proteinExistence type="predicted"/>
<evidence type="ECO:0000313" key="1">
    <source>
        <dbReference type="Ensembl" id="ENSCINP00000030365.1"/>
    </source>
</evidence>
<organism evidence="1 2">
    <name type="scientific">Ciona intestinalis</name>
    <name type="common">Transparent sea squirt</name>
    <name type="synonym">Ascidia intestinalis</name>
    <dbReference type="NCBI Taxonomy" id="7719"/>
    <lineage>
        <taxon>Eukaryota</taxon>
        <taxon>Metazoa</taxon>
        <taxon>Chordata</taxon>
        <taxon>Tunicata</taxon>
        <taxon>Ascidiacea</taxon>
        <taxon>Phlebobranchia</taxon>
        <taxon>Cionidae</taxon>
        <taxon>Ciona</taxon>
    </lineage>
</organism>
<keyword evidence="2" id="KW-1185">Reference proteome</keyword>
<dbReference type="AlphaFoldDB" id="H2XL33"/>
<sequence>MISVHTAIDSSMTTRRQMHHIPTAISIKIKYPMQEDPNPQIQGWKANTEQVPSMVYQCTIAISPTHLCLLE</sequence>
<dbReference type="InParanoid" id="H2XL33"/>
<accession>H2XL33</accession>
<dbReference type="Proteomes" id="UP000008144">
    <property type="component" value="Chromosome 5"/>
</dbReference>
<reference evidence="1" key="4">
    <citation type="submission" date="2025-09" db="UniProtKB">
        <authorList>
            <consortium name="Ensembl"/>
        </authorList>
    </citation>
    <scope>IDENTIFICATION</scope>
</reference>
<evidence type="ECO:0000313" key="2">
    <source>
        <dbReference type="Proteomes" id="UP000008144"/>
    </source>
</evidence>
<reference evidence="2" key="1">
    <citation type="journal article" date="2002" name="Science">
        <title>The draft genome of Ciona intestinalis: insights into chordate and vertebrate origins.</title>
        <authorList>
            <person name="Dehal P."/>
            <person name="Satou Y."/>
            <person name="Campbell R.K."/>
            <person name="Chapman J."/>
            <person name="Degnan B."/>
            <person name="De Tomaso A."/>
            <person name="Davidson B."/>
            <person name="Di Gregorio A."/>
            <person name="Gelpke M."/>
            <person name="Goodstein D.M."/>
            <person name="Harafuji N."/>
            <person name="Hastings K.E."/>
            <person name="Ho I."/>
            <person name="Hotta K."/>
            <person name="Huang W."/>
            <person name="Kawashima T."/>
            <person name="Lemaire P."/>
            <person name="Martinez D."/>
            <person name="Meinertzhagen I.A."/>
            <person name="Necula S."/>
            <person name="Nonaka M."/>
            <person name="Putnam N."/>
            <person name="Rash S."/>
            <person name="Saiga H."/>
            <person name="Satake M."/>
            <person name="Terry A."/>
            <person name="Yamada L."/>
            <person name="Wang H.G."/>
            <person name="Awazu S."/>
            <person name="Azumi K."/>
            <person name="Boore J."/>
            <person name="Branno M."/>
            <person name="Chin-Bow S."/>
            <person name="DeSantis R."/>
            <person name="Doyle S."/>
            <person name="Francino P."/>
            <person name="Keys D.N."/>
            <person name="Haga S."/>
            <person name="Hayashi H."/>
            <person name="Hino K."/>
            <person name="Imai K.S."/>
            <person name="Inaba K."/>
            <person name="Kano S."/>
            <person name="Kobayashi K."/>
            <person name="Kobayashi M."/>
            <person name="Lee B.I."/>
            <person name="Makabe K.W."/>
            <person name="Manohar C."/>
            <person name="Matassi G."/>
            <person name="Medina M."/>
            <person name="Mochizuki Y."/>
            <person name="Mount S."/>
            <person name="Morishita T."/>
            <person name="Miura S."/>
            <person name="Nakayama A."/>
            <person name="Nishizaka S."/>
            <person name="Nomoto H."/>
            <person name="Ohta F."/>
            <person name="Oishi K."/>
            <person name="Rigoutsos I."/>
            <person name="Sano M."/>
            <person name="Sasaki A."/>
            <person name="Sasakura Y."/>
            <person name="Shoguchi E."/>
            <person name="Shin-i T."/>
            <person name="Spagnuolo A."/>
            <person name="Stainier D."/>
            <person name="Suzuki M.M."/>
            <person name="Tassy O."/>
            <person name="Takatori N."/>
            <person name="Tokuoka M."/>
            <person name="Yagi K."/>
            <person name="Yoshizaki F."/>
            <person name="Wada S."/>
            <person name="Zhang C."/>
            <person name="Hyatt P.D."/>
            <person name="Larimer F."/>
            <person name="Detter C."/>
            <person name="Doggett N."/>
            <person name="Glavina T."/>
            <person name="Hawkins T."/>
            <person name="Richardson P."/>
            <person name="Lucas S."/>
            <person name="Kohara Y."/>
            <person name="Levine M."/>
            <person name="Satoh N."/>
            <person name="Rokhsar D.S."/>
        </authorList>
    </citation>
    <scope>NUCLEOTIDE SEQUENCE [LARGE SCALE GENOMIC DNA]</scope>
</reference>
<reference evidence="1" key="2">
    <citation type="journal article" date="2008" name="Genome Biol.">
        <title>Improved genome assembly and evidence-based global gene model set for the chordate Ciona intestinalis: new insight into intron and operon populations.</title>
        <authorList>
            <person name="Satou Y."/>
            <person name="Mineta K."/>
            <person name="Ogasawara M."/>
            <person name="Sasakura Y."/>
            <person name="Shoguchi E."/>
            <person name="Ueno K."/>
            <person name="Yamada L."/>
            <person name="Matsumoto J."/>
            <person name="Wasserscheid J."/>
            <person name="Dewar K."/>
            <person name="Wiley G.B."/>
            <person name="Macmil S.L."/>
            <person name="Roe B.A."/>
            <person name="Zeller R.W."/>
            <person name="Hastings K.E."/>
            <person name="Lemaire P."/>
            <person name="Lindquist E."/>
            <person name="Endo T."/>
            <person name="Hotta K."/>
            <person name="Inaba K."/>
        </authorList>
    </citation>
    <scope>NUCLEOTIDE SEQUENCE [LARGE SCALE GENOMIC DNA]</scope>
    <source>
        <strain evidence="1">wild type</strain>
    </source>
</reference>